<gene>
    <name evidence="1" type="ORF">HHL14_13220</name>
</gene>
<keyword evidence="2" id="KW-1185">Reference proteome</keyword>
<evidence type="ECO:0000313" key="1">
    <source>
        <dbReference type="EMBL" id="NML31795.1"/>
    </source>
</evidence>
<dbReference type="InterPro" id="IPR006441">
    <property type="entry name" value="Phage_P2_GpN"/>
</dbReference>
<organism evidence="1 2">
    <name type="scientific">Paraburkholderia antibiotica</name>
    <dbReference type="NCBI Taxonomy" id="2728839"/>
    <lineage>
        <taxon>Bacteria</taxon>
        <taxon>Pseudomonadati</taxon>
        <taxon>Pseudomonadota</taxon>
        <taxon>Betaproteobacteria</taxon>
        <taxon>Burkholderiales</taxon>
        <taxon>Burkholderiaceae</taxon>
        <taxon>Paraburkholderia</taxon>
    </lineage>
</organism>
<sequence length="337" mass="37345">MRPETRAAIAAYSSRIAQLNGVPSAHEKFNVAPSVQQTMERRIQESTAFLGRINVIGVTAQQGEKLGLLVGSTIASTTDTTKKEREPFDPSDMDPNAYMCTQTNFDTSMTYAKLDAWAHMQNFQGMVRQSLLVQTGLDRIRIGLNGTSRAATSDRSENPNLEDVNIGWLQKYRDQAKSQVMSDRIVIGAGGDYKNPDALVHEAVNSLIAPWHADNPELVVLCGRETMLDRYFVVLNDDNRPVDQLAAAMIVSQQRMGGIGALRVPFMPRGKLFITPTKNLSVYWQIGARRSTIIDNPKRDRYEFFNSSNDAYVVEDYEAGCLIDNIEFAGAADAAAQ</sequence>
<dbReference type="EMBL" id="JABBFZ010000006">
    <property type="protein sequence ID" value="NML31795.1"/>
    <property type="molecule type" value="Genomic_DNA"/>
</dbReference>
<proteinExistence type="predicted"/>
<reference evidence="1 2" key="1">
    <citation type="submission" date="2020-04" db="EMBL/GenBank/DDBJ databases">
        <title>Paraburkholderia sp. G-4-1-8 isolated from soil.</title>
        <authorList>
            <person name="Dahal R.H."/>
        </authorList>
    </citation>
    <scope>NUCLEOTIDE SEQUENCE [LARGE SCALE GENOMIC DNA]</scope>
    <source>
        <strain evidence="1 2">G-4-1-8</strain>
    </source>
</reference>
<dbReference type="RefSeq" id="WP_169498053.1">
    <property type="nucleotide sequence ID" value="NZ_JABBFZ010000006.1"/>
</dbReference>
<dbReference type="Proteomes" id="UP000583127">
    <property type="component" value="Unassembled WGS sequence"/>
</dbReference>
<accession>A0A7X9ZYK3</accession>
<dbReference type="NCBIfam" id="TIGR01551">
    <property type="entry name" value="major_capsid_P2"/>
    <property type="match status" value="1"/>
</dbReference>
<dbReference type="AlphaFoldDB" id="A0A7X9ZYK3"/>
<comment type="caution">
    <text evidence="1">The sequence shown here is derived from an EMBL/GenBank/DDBJ whole genome shotgun (WGS) entry which is preliminary data.</text>
</comment>
<protein>
    <submittedName>
        <fullName evidence="1">Phage major capsid protein, P2 family</fullName>
    </submittedName>
</protein>
<name>A0A7X9ZYK3_9BURK</name>
<evidence type="ECO:0000313" key="2">
    <source>
        <dbReference type="Proteomes" id="UP000583127"/>
    </source>
</evidence>
<dbReference type="Pfam" id="PF05125">
    <property type="entry name" value="Phage_cap_P2"/>
    <property type="match status" value="1"/>
</dbReference>